<keyword evidence="4" id="KW-0442">Lipid degradation</keyword>
<reference evidence="9" key="1">
    <citation type="journal article" date="2019" name="Int. J. Syst. Evol. Microbiol.">
        <title>The Global Catalogue of Microorganisms (GCM) 10K type strain sequencing project: providing services to taxonomists for standard genome sequencing and annotation.</title>
        <authorList>
            <consortium name="The Broad Institute Genomics Platform"/>
            <consortium name="The Broad Institute Genome Sequencing Center for Infectious Disease"/>
            <person name="Wu L."/>
            <person name="Ma J."/>
        </authorList>
    </citation>
    <scope>NUCLEOTIDE SEQUENCE [LARGE SCALE GENOMIC DNA]</scope>
    <source>
        <strain evidence="9">JCM 3272</strain>
    </source>
</reference>
<dbReference type="InterPro" id="IPR035992">
    <property type="entry name" value="Ricin_B-like_lectins"/>
</dbReference>
<keyword evidence="9" id="KW-1185">Reference proteome</keyword>
<dbReference type="Gene3D" id="2.60.120.560">
    <property type="entry name" value="Exo-inulinase, domain 1"/>
    <property type="match status" value="1"/>
</dbReference>
<evidence type="ECO:0000256" key="1">
    <source>
        <dbReference type="ARBA" id="ARBA00005637"/>
    </source>
</evidence>
<dbReference type="Gene3D" id="3.20.20.80">
    <property type="entry name" value="Glycosidases"/>
    <property type="match status" value="1"/>
</dbReference>
<dbReference type="PANTHER" id="PTHR15172">
    <property type="entry name" value="GALACTOCEREBROSIDASE"/>
    <property type="match status" value="1"/>
</dbReference>
<dbReference type="EMBL" id="BAAARV010000040">
    <property type="protein sequence ID" value="GAA2357265.1"/>
    <property type="molecule type" value="Genomic_DNA"/>
</dbReference>
<accession>A0ABP5TRK7</accession>
<dbReference type="InterPro" id="IPR049161">
    <property type="entry name" value="GH59_cat"/>
</dbReference>
<dbReference type="SUPFAM" id="SSF51445">
    <property type="entry name" value="(Trans)glycosidases"/>
    <property type="match status" value="1"/>
</dbReference>
<comment type="caution">
    <text evidence="8">The sequence shown here is derived from an EMBL/GenBank/DDBJ whole genome shotgun (WGS) entry which is preliminary data.</text>
</comment>
<dbReference type="Pfam" id="PF21708">
    <property type="entry name" value="Glyco_hydro_59_C"/>
    <property type="match status" value="1"/>
</dbReference>
<dbReference type="PROSITE" id="PS50231">
    <property type="entry name" value="RICIN_B_LECTIN"/>
    <property type="match status" value="1"/>
</dbReference>
<dbReference type="InterPro" id="IPR017853">
    <property type="entry name" value="GH"/>
</dbReference>
<evidence type="ECO:0000256" key="2">
    <source>
        <dbReference type="ARBA" id="ARBA00012657"/>
    </source>
</evidence>
<evidence type="ECO:0000259" key="7">
    <source>
        <dbReference type="SMART" id="SM00458"/>
    </source>
</evidence>
<feature type="chain" id="PRO_5045124152" description="galactosylceramidase" evidence="6">
    <location>
        <begin position="32"/>
        <end position="792"/>
    </location>
</feature>
<dbReference type="Proteomes" id="UP001501444">
    <property type="component" value="Unassembled WGS sequence"/>
</dbReference>
<dbReference type="EC" id="3.2.1.46" evidence="2"/>
<dbReference type="SUPFAM" id="SSF50370">
    <property type="entry name" value="Ricin B-like lectins"/>
    <property type="match status" value="1"/>
</dbReference>
<dbReference type="Gene3D" id="2.80.10.50">
    <property type="match status" value="1"/>
</dbReference>
<feature type="signal peptide" evidence="6">
    <location>
        <begin position="1"/>
        <end position="31"/>
    </location>
</feature>
<dbReference type="InterPro" id="IPR049162">
    <property type="entry name" value="GH59_C"/>
</dbReference>
<sequence length="792" mass="83424">MHRARRGLVALAATGLLATGVVAVSAAPAAAATTTINVNGGIVGRTFDGVGAISGGGGNSRLLVDYPEPQRSQILDYLFKPNYGAAVQLLKLEIGGDANSTDGSEPSHEHVRGDINCNVGYEFWLGEQALARNPNIRIVALPWAAPGWIGGGNFWSQDMIDYDVAWLNCAKGHGINVNYIGGWNERGHDSGWYKNLRTGLNNAGFSSVQIVGDDSGWGMADEFGADPALKNAVGVLGNHYVCGYLSQADSCSTTSNARSSGKPLWASEFGSQDDMAGVVPYIRTVNRGYLDAEISGYMNWPLIAAITPNLPYSTVGLMDAGSPWSGAYRVGKNLWANAHYAQFTQPGWKYLNSSASGYLGGNRANGSYVSLKSPNNTDYTTVYETSGTTATQTINVTVSGGLSTGTVHVWATDMGSSNPNDWFVRQADVNPSGGAYSLTLQPNRIYTLSTTSGQAKGNAASPAGNGLALPYSDNFDGYAQRKQPKYTEDMQGSFETRACAAGRSGTCLQQVAPQRPINWQDDSDAFTLIGDPSWTNYTVSLDVNMQQAGTVTLLGRANVQNRPQNRQAAYQLRVSDTGAWSIVRHSNTNTDTTLASGTRAALGLNTWHNLKLGFSGGQITATVDATVVGTANDFTYGSGQAGVGVVGYQTDQFDNLSVTANSGPVLSVLRGIGSGRCADVPALSQTNGTQLALWDCNGGANQTFTQTASKQLQVYGTKCLDVAGASTADGAKVQIWDCNGGTNQQWNVNADGTVVGVGSGKCLDATANGTANGTLLEIWTCNGGDNQKWARS</sequence>
<dbReference type="PRINTS" id="PR00850">
    <property type="entry name" value="GLHYDRLASE59"/>
</dbReference>
<evidence type="ECO:0000313" key="9">
    <source>
        <dbReference type="Proteomes" id="UP001501444"/>
    </source>
</evidence>
<feature type="domain" description="Ricin B lectin" evidence="7">
    <location>
        <begin position="663"/>
        <end position="792"/>
    </location>
</feature>
<keyword evidence="3" id="KW-0746">Sphingolipid metabolism</keyword>
<proteinExistence type="inferred from homology"/>
<keyword evidence="6" id="KW-0732">Signal</keyword>
<organism evidence="8 9">
    <name type="scientific">Dactylosporangium salmoneum</name>
    <dbReference type="NCBI Taxonomy" id="53361"/>
    <lineage>
        <taxon>Bacteria</taxon>
        <taxon>Bacillati</taxon>
        <taxon>Actinomycetota</taxon>
        <taxon>Actinomycetes</taxon>
        <taxon>Micromonosporales</taxon>
        <taxon>Micromonosporaceae</taxon>
        <taxon>Dactylosporangium</taxon>
    </lineage>
</organism>
<dbReference type="InterPro" id="IPR000772">
    <property type="entry name" value="Ricin_B_lectin"/>
</dbReference>
<dbReference type="RefSeq" id="WP_344614967.1">
    <property type="nucleotide sequence ID" value="NZ_BAAARV010000040.1"/>
</dbReference>
<evidence type="ECO:0000256" key="3">
    <source>
        <dbReference type="ARBA" id="ARBA00022919"/>
    </source>
</evidence>
<dbReference type="InterPro" id="IPR006311">
    <property type="entry name" value="TAT_signal"/>
</dbReference>
<comment type="similarity">
    <text evidence="1">Belongs to the glycosyl hydrolase 59 family.</text>
</comment>
<keyword evidence="4" id="KW-0443">Lipid metabolism</keyword>
<dbReference type="Pfam" id="PF02057">
    <property type="entry name" value="Glyco_hydro_59"/>
    <property type="match status" value="1"/>
</dbReference>
<dbReference type="CDD" id="cd23418">
    <property type="entry name" value="beta-trefoil_Ricin_XLN-like"/>
    <property type="match status" value="1"/>
</dbReference>
<dbReference type="Pfam" id="PF00652">
    <property type="entry name" value="Ricin_B_lectin"/>
    <property type="match status" value="1"/>
</dbReference>
<dbReference type="InterPro" id="IPR013785">
    <property type="entry name" value="Aldolase_TIM"/>
</dbReference>
<protein>
    <recommendedName>
        <fullName evidence="2">galactosylceramidase</fullName>
        <ecNumber evidence="2">3.2.1.46</ecNumber>
    </recommendedName>
    <alternativeName>
        <fullName evidence="5">Galactosylceramidase</fullName>
    </alternativeName>
</protein>
<evidence type="ECO:0000256" key="6">
    <source>
        <dbReference type="SAM" id="SignalP"/>
    </source>
</evidence>
<dbReference type="PROSITE" id="PS51318">
    <property type="entry name" value="TAT"/>
    <property type="match status" value="1"/>
</dbReference>
<dbReference type="InterPro" id="IPR001286">
    <property type="entry name" value="Glyco_hydro_59"/>
</dbReference>
<dbReference type="Gene3D" id="3.20.20.70">
    <property type="entry name" value="Aldolase class I"/>
    <property type="match status" value="1"/>
</dbReference>
<evidence type="ECO:0000256" key="4">
    <source>
        <dbReference type="ARBA" id="ARBA00022963"/>
    </source>
</evidence>
<dbReference type="PANTHER" id="PTHR15172:SF1">
    <property type="entry name" value="GALACTOCEREBROSIDASE"/>
    <property type="match status" value="1"/>
</dbReference>
<evidence type="ECO:0000313" key="8">
    <source>
        <dbReference type="EMBL" id="GAA2357265.1"/>
    </source>
</evidence>
<dbReference type="SMART" id="SM00458">
    <property type="entry name" value="RICIN"/>
    <property type="match status" value="1"/>
</dbReference>
<gene>
    <name evidence="8" type="ORF">GCM10010170_050490</name>
</gene>
<name>A0ABP5TRK7_9ACTN</name>
<evidence type="ECO:0000256" key="5">
    <source>
        <dbReference type="ARBA" id="ARBA00033098"/>
    </source>
</evidence>